<gene>
    <name evidence="1" type="ORF">O1611_g2188</name>
</gene>
<dbReference type="EMBL" id="JAPUUL010000290">
    <property type="protein sequence ID" value="KAJ8131439.1"/>
    <property type="molecule type" value="Genomic_DNA"/>
</dbReference>
<reference evidence="1" key="1">
    <citation type="submission" date="2022-12" db="EMBL/GenBank/DDBJ databases">
        <title>Genome Sequence of Lasiodiplodia mahajangana.</title>
        <authorList>
            <person name="Buettner E."/>
        </authorList>
    </citation>
    <scope>NUCLEOTIDE SEQUENCE</scope>
    <source>
        <strain evidence="1">VT137</strain>
    </source>
</reference>
<keyword evidence="2" id="KW-1185">Reference proteome</keyword>
<organism evidence="1 2">
    <name type="scientific">Lasiodiplodia mahajangana</name>
    <dbReference type="NCBI Taxonomy" id="1108764"/>
    <lineage>
        <taxon>Eukaryota</taxon>
        <taxon>Fungi</taxon>
        <taxon>Dikarya</taxon>
        <taxon>Ascomycota</taxon>
        <taxon>Pezizomycotina</taxon>
        <taxon>Dothideomycetes</taxon>
        <taxon>Dothideomycetes incertae sedis</taxon>
        <taxon>Botryosphaeriales</taxon>
        <taxon>Botryosphaeriaceae</taxon>
        <taxon>Lasiodiplodia</taxon>
    </lineage>
</organism>
<evidence type="ECO:0000313" key="1">
    <source>
        <dbReference type="EMBL" id="KAJ8131439.1"/>
    </source>
</evidence>
<name>A0ACC2JVT3_9PEZI</name>
<proteinExistence type="predicted"/>
<comment type="caution">
    <text evidence="1">The sequence shown here is derived from an EMBL/GenBank/DDBJ whole genome shotgun (WGS) entry which is preliminary data.</text>
</comment>
<sequence length="928" mass="104364">MLVTLATINMLLSALLLAAIAVMGVKVILFIFKRQPGPLPPGPKGLPFIGDIAGLPLDGEREWEHWLKHKDTYGPISSLRALGTTFVILHSPELTLELLEKRSLKYSYRPRFEFAEINGYTNILGMSMASAVILKLLYGYTVEPHKPDPLVNIIDESTLQFSRTIMTNWFVNTFPALKYIPAWMPGTGWKKVGMEWQRTLNEAMEKPFLFAKQQLANGIPKKSFITDSLRSRDDKKSPMNDDYVLKWTAMSMYIGGADTSVNTLTAFFFSMVQFPEVQRKAQEEIDRVIGTSRLPAFSDRESLPYIDAVVTEAWRWHTVVPMSLAHTTNADDIVNGYYIPKGAFVIPNVWWFTHDPAVYPNPSEFDPSRYLGPNPAPDPTSHIFGYGRRICPGRYLAYTSVWLTIARSLAVFNISKGLDESGREIEPTTQFSPGLLSRLEPFKATFKPRSSQHEALIRQVEELHPWEPSDADEVQKISRLNMDSEIIPISSILIAGRCRVYREAPNRLMFNSLTAIQDIYTNSNITKAAAYRHPGSLTKENLFSIRDNAEHRRKRKVIGQVVSDRSLRAFHPIMSSQIDIFLQQLLQSSRRSRTVNMTTACNRLGIDVVGYMAFGCALKTQTEATNRLIPETMLHGVYLNNIYHTWPSLGRLALISRWLGKKKGSVFTQAVTKMISERTAQPVDSKPDFYATVTGDQGLHPGELWGEALFFVLAGGSTVATAICGSLFHLSWHPSVYARLASEIRETFSSGRDIQPGPTLSSYKPFVVDGHVVPPGTEVGVHLWAIMHNPEYFDDPFTFRPERWLLPTDGDAEETAERRKSRAQMRRAHVAFGLGDRSCAGKSMAYMEASLTIAKILWYFDFERAPGKEGNLGCGKGGKDPWDACDQFQIYDVLGADHDGPNLCFKPRPEQCQDLDPSTESTPQLLAR</sequence>
<dbReference type="Proteomes" id="UP001153332">
    <property type="component" value="Unassembled WGS sequence"/>
</dbReference>
<protein>
    <submittedName>
        <fullName evidence="1">Uncharacterized protein</fullName>
    </submittedName>
</protein>
<accession>A0ACC2JVT3</accession>
<evidence type="ECO:0000313" key="2">
    <source>
        <dbReference type="Proteomes" id="UP001153332"/>
    </source>
</evidence>